<dbReference type="EMBL" id="QYUR01000002">
    <property type="protein sequence ID" value="RJG12370.1"/>
    <property type="molecule type" value="Genomic_DNA"/>
</dbReference>
<dbReference type="GO" id="GO:0005507">
    <property type="term" value="F:copper ion binding"/>
    <property type="evidence" value="ECO:0007669"/>
    <property type="project" value="InterPro"/>
</dbReference>
<proteinExistence type="predicted"/>
<sequence length="744" mass="82649">MYLPPNVSKARLREAENARRNLAELVKAYSQGEVTRRDFIKWGLVTTGGLLVPIHGLSPFTSSAYADDFNVPTGLPPSPLFGVQAFTQPMPRFDVLPRKAYTPGKGVMNPLPAFPGRPGFDPTEQANTTQQPVPAVLGGRTGPIEGRPPGPIWAHQQWHDFFPTVAVEVTQEGAKANTLYNPGVPSSLNSGIDPTAALRPRFHPGLPDQGPLALWTFNGTLPPKLLIGRYHESILFRHHNRLPVDPTQNGGFGIHTLSTHEHNGHHGAENDGFTGAFFFPGQFYDYHYPICHGGYFSFNLEATDSRCGSPNDAGGIDKLAGDFRETMSTHWFHDHMFSFTAQNVYKGNAGMFNIYSSLDRGNEEINDGVNLRLPSGRDKSFGNLDFDVNLMLADKAWDGDGQLAMNIFDFDGFLGDVMTVNLVYKPYFEVERRKYRFRILNGAVARFFKIALSDASPLIMIANDGNLLPSPVVLTELDELGIAERYDIVIDFSRYRVGDKVWMVNLAEHENGRKPHEDLSLREALSGISSDPCVGKFFEFRIVRDPARPDVSRVPAVLCPNPDLSRIPVAAKRIFEFGRGAKQTTSDPVSSFFGPWGIKTNGRDMLAADFGRISAAPRFGTREIWTLRNGGGGWDHPIHIHFEEGQILARDGKLSNVPAWERGRKDVYRLRPGGSVTITMQFRDFGGMFMEHCHNTTHEDNAMLLRWEINDAGGAFLRPLPTPMPTPQGVTFVDPTDILSTAFR</sequence>
<feature type="domain" description="Plastocyanin-like" evidence="2">
    <location>
        <begin position="610"/>
        <end position="710"/>
    </location>
</feature>
<dbReference type="Gene3D" id="2.60.40.420">
    <property type="entry name" value="Cupredoxins - blue copper proteins"/>
    <property type="match status" value="3"/>
</dbReference>
<evidence type="ECO:0000259" key="2">
    <source>
        <dbReference type="Pfam" id="PF07731"/>
    </source>
</evidence>
<reference evidence="3 4" key="1">
    <citation type="submission" date="2018-09" db="EMBL/GenBank/DDBJ databases">
        <authorList>
            <person name="Zhu H."/>
        </authorList>
    </citation>
    <scope>NUCLEOTIDE SEQUENCE [LARGE SCALE GENOMIC DNA]</scope>
    <source>
        <strain evidence="3 4">K1S02-6</strain>
    </source>
</reference>
<dbReference type="InterPro" id="IPR008972">
    <property type="entry name" value="Cupredoxin"/>
</dbReference>
<dbReference type="AlphaFoldDB" id="A0A418XIU1"/>
<accession>A0A418XIU1</accession>
<protein>
    <submittedName>
        <fullName evidence="3">Copper oxidase</fullName>
    </submittedName>
</protein>
<dbReference type="InterPro" id="IPR011706">
    <property type="entry name" value="Cu-oxidase_C"/>
</dbReference>
<evidence type="ECO:0000313" key="4">
    <source>
        <dbReference type="Proteomes" id="UP000284021"/>
    </source>
</evidence>
<dbReference type="SUPFAM" id="SSF49503">
    <property type="entry name" value="Cupredoxins"/>
    <property type="match status" value="3"/>
</dbReference>
<gene>
    <name evidence="3" type="ORF">D3879_03485</name>
</gene>
<evidence type="ECO:0000313" key="3">
    <source>
        <dbReference type="EMBL" id="RJG12370.1"/>
    </source>
</evidence>
<dbReference type="CDD" id="cd13889">
    <property type="entry name" value="CuRO_3_BOD"/>
    <property type="match status" value="1"/>
</dbReference>
<dbReference type="PANTHER" id="PTHR48267">
    <property type="entry name" value="CUPREDOXIN SUPERFAMILY PROTEIN"/>
    <property type="match status" value="1"/>
</dbReference>
<comment type="caution">
    <text evidence="3">The sequence shown here is derived from an EMBL/GenBank/DDBJ whole genome shotgun (WGS) entry which is preliminary data.</text>
</comment>
<dbReference type="Pfam" id="PF07731">
    <property type="entry name" value="Cu-oxidase_2"/>
    <property type="match status" value="1"/>
</dbReference>
<organism evidence="3 4">
    <name type="scientific">Pseudomonas cavernicola</name>
    <dbReference type="NCBI Taxonomy" id="2320866"/>
    <lineage>
        <taxon>Bacteria</taxon>
        <taxon>Pseudomonadati</taxon>
        <taxon>Pseudomonadota</taxon>
        <taxon>Gammaproteobacteria</taxon>
        <taxon>Pseudomonadales</taxon>
        <taxon>Pseudomonadaceae</taxon>
        <taxon>Pseudomonas</taxon>
    </lineage>
</organism>
<keyword evidence="4" id="KW-1185">Reference proteome</keyword>
<name>A0A418XIU1_9PSED</name>
<dbReference type="PROSITE" id="PS51318">
    <property type="entry name" value="TAT"/>
    <property type="match status" value="1"/>
</dbReference>
<dbReference type="GO" id="GO:0016491">
    <property type="term" value="F:oxidoreductase activity"/>
    <property type="evidence" value="ECO:0007669"/>
    <property type="project" value="InterPro"/>
</dbReference>
<dbReference type="InterPro" id="IPR045087">
    <property type="entry name" value="Cu-oxidase_fam"/>
</dbReference>
<dbReference type="PANTHER" id="PTHR48267:SF1">
    <property type="entry name" value="BILIRUBIN OXIDASE"/>
    <property type="match status" value="1"/>
</dbReference>
<dbReference type="CDD" id="cd13866">
    <property type="entry name" value="CuRO_2_BOD"/>
    <property type="match status" value="1"/>
</dbReference>
<dbReference type="Proteomes" id="UP000284021">
    <property type="component" value="Unassembled WGS sequence"/>
</dbReference>
<evidence type="ECO:0000256" key="1">
    <source>
        <dbReference type="SAM" id="MobiDB-lite"/>
    </source>
</evidence>
<dbReference type="InterPro" id="IPR006311">
    <property type="entry name" value="TAT_signal"/>
</dbReference>
<feature type="region of interest" description="Disordered" evidence="1">
    <location>
        <begin position="124"/>
        <end position="147"/>
    </location>
</feature>